<dbReference type="KEGG" id="span:AWL63_18055"/>
<dbReference type="Pfam" id="PF05534">
    <property type="entry name" value="HicB"/>
    <property type="match status" value="1"/>
</dbReference>
<dbReference type="InterPro" id="IPR008651">
    <property type="entry name" value="Uncharacterised_HicB"/>
</dbReference>
<organism evidence="1 2">
    <name type="scientific">Sphingomonas panacis</name>
    <dbReference type="NCBI Taxonomy" id="1560345"/>
    <lineage>
        <taxon>Bacteria</taxon>
        <taxon>Pseudomonadati</taxon>
        <taxon>Pseudomonadota</taxon>
        <taxon>Alphaproteobacteria</taxon>
        <taxon>Sphingomonadales</taxon>
        <taxon>Sphingomonadaceae</taxon>
        <taxon>Sphingomonas</taxon>
    </lineage>
</organism>
<name>A0A1B3ZDQ4_9SPHN</name>
<reference evidence="1 2" key="1">
    <citation type="submission" date="2016-01" db="EMBL/GenBank/DDBJ databases">
        <title>Complete genome and mega plasmid sequence of Sphingomonas panacis DCY99 elicits systemic resistance in rice to Xanthomonas oryzae.</title>
        <authorList>
            <person name="Kim Y.J."/>
            <person name="Yang D.C."/>
            <person name="Sing P."/>
        </authorList>
    </citation>
    <scope>NUCLEOTIDE SEQUENCE [LARGE SCALE GENOMIC DNA]</scope>
    <source>
        <strain evidence="1 2">DCY99</strain>
    </source>
</reference>
<keyword evidence="2" id="KW-1185">Reference proteome</keyword>
<dbReference type="RefSeq" id="WP_069206091.1">
    <property type="nucleotide sequence ID" value="NZ_CP014168.1"/>
</dbReference>
<dbReference type="OrthoDB" id="7451551at2"/>
<proteinExistence type="predicted"/>
<evidence type="ECO:0000313" key="2">
    <source>
        <dbReference type="Proteomes" id="UP000094256"/>
    </source>
</evidence>
<dbReference type="EMBL" id="CP014168">
    <property type="protein sequence ID" value="AOH85554.1"/>
    <property type="molecule type" value="Genomic_DNA"/>
</dbReference>
<dbReference type="SUPFAM" id="SSF47598">
    <property type="entry name" value="Ribbon-helix-helix"/>
    <property type="match status" value="1"/>
</dbReference>
<dbReference type="InterPro" id="IPR010985">
    <property type="entry name" value="Ribbon_hlx_hlx"/>
</dbReference>
<evidence type="ECO:0000313" key="1">
    <source>
        <dbReference type="EMBL" id="AOH85554.1"/>
    </source>
</evidence>
<gene>
    <name evidence="1" type="ORF">AWL63_18055</name>
</gene>
<dbReference type="AlphaFoldDB" id="A0A1B3ZDQ4"/>
<protein>
    <submittedName>
        <fullName evidence="1">CopG family transcriptional regulator</fullName>
    </submittedName>
</protein>
<accession>A0A1B3ZDQ4</accession>
<dbReference type="GO" id="GO:0006355">
    <property type="term" value="P:regulation of DNA-templated transcription"/>
    <property type="evidence" value="ECO:0007669"/>
    <property type="project" value="InterPro"/>
</dbReference>
<sequence length="99" mass="10964">MAKLNLRIDDALHERLSRRAYAAGISVSDLVRPAIEQAADPDRGYVYTSQDEILATTIQILAILAASLRNRAPDTLTQGMSDARELLRKKGLLAPEFDR</sequence>
<dbReference type="STRING" id="1560345.AWL63_18055"/>
<dbReference type="Proteomes" id="UP000094256">
    <property type="component" value="Chromosome"/>
</dbReference>